<dbReference type="InterPro" id="IPR013525">
    <property type="entry name" value="ABC2_TM"/>
</dbReference>
<evidence type="ECO:0000256" key="4">
    <source>
        <dbReference type="ARBA" id="ARBA00023136"/>
    </source>
</evidence>
<evidence type="ECO:0000313" key="7">
    <source>
        <dbReference type="EMBL" id="SDZ07051.1"/>
    </source>
</evidence>
<dbReference type="PANTHER" id="PTHR43027:SF1">
    <property type="entry name" value="DOXORUBICIN RESISTANCE ABC TRANSPORTER PERMEASE PROTEIN DRRC-RELATED"/>
    <property type="match status" value="1"/>
</dbReference>
<keyword evidence="4 5" id="KW-0472">Membrane</keyword>
<feature type="transmembrane region" description="Helical" evidence="5">
    <location>
        <begin position="328"/>
        <end position="347"/>
    </location>
</feature>
<dbReference type="GO" id="GO:0016020">
    <property type="term" value="C:membrane"/>
    <property type="evidence" value="ECO:0007669"/>
    <property type="project" value="UniProtKB-SubCell"/>
</dbReference>
<feature type="transmembrane region" description="Helical" evidence="5">
    <location>
        <begin position="21"/>
        <end position="44"/>
    </location>
</feature>
<organism evidence="7 8">
    <name type="scientific">Tindallia californiensis</name>
    <dbReference type="NCBI Taxonomy" id="159292"/>
    <lineage>
        <taxon>Bacteria</taxon>
        <taxon>Bacillati</taxon>
        <taxon>Bacillota</taxon>
        <taxon>Clostridia</taxon>
        <taxon>Peptostreptococcales</taxon>
        <taxon>Tindalliaceae</taxon>
        <taxon>Tindallia</taxon>
    </lineage>
</organism>
<proteinExistence type="predicted"/>
<dbReference type="PANTHER" id="PTHR43027">
    <property type="entry name" value="DOXORUBICIN RESISTANCE ABC TRANSPORTER PERMEASE PROTEIN DRRC-RELATED"/>
    <property type="match status" value="1"/>
</dbReference>
<keyword evidence="2 5" id="KW-0812">Transmembrane</keyword>
<evidence type="ECO:0000313" key="8">
    <source>
        <dbReference type="Proteomes" id="UP000199230"/>
    </source>
</evidence>
<dbReference type="Gene3D" id="3.40.1710.10">
    <property type="entry name" value="abc type-2 transporter like domain"/>
    <property type="match status" value="1"/>
</dbReference>
<keyword evidence="3 5" id="KW-1133">Transmembrane helix</keyword>
<dbReference type="EMBL" id="FNPV01000008">
    <property type="protein sequence ID" value="SDZ07051.1"/>
    <property type="molecule type" value="Genomic_DNA"/>
</dbReference>
<feature type="transmembrane region" description="Helical" evidence="5">
    <location>
        <begin position="262"/>
        <end position="284"/>
    </location>
</feature>
<evidence type="ECO:0000256" key="5">
    <source>
        <dbReference type="SAM" id="Phobius"/>
    </source>
</evidence>
<gene>
    <name evidence="7" type="ORF">SAMN05192546_1084</name>
</gene>
<evidence type="ECO:0000256" key="3">
    <source>
        <dbReference type="ARBA" id="ARBA00022989"/>
    </source>
</evidence>
<accession>A0A1H3Q1H8</accession>
<comment type="subcellular location">
    <subcellularLocation>
        <location evidence="1">Membrane</location>
        <topology evidence="1">Multi-pass membrane protein</topology>
    </subcellularLocation>
</comment>
<feature type="transmembrane region" description="Helical" evidence="5">
    <location>
        <begin position="212"/>
        <end position="229"/>
    </location>
</feature>
<reference evidence="7 8" key="1">
    <citation type="submission" date="2016-10" db="EMBL/GenBank/DDBJ databases">
        <authorList>
            <person name="de Groot N.N."/>
        </authorList>
    </citation>
    <scope>NUCLEOTIDE SEQUENCE [LARGE SCALE GENOMIC DNA]</scope>
    <source>
        <strain evidence="7 8">APO</strain>
    </source>
</reference>
<evidence type="ECO:0000259" key="6">
    <source>
        <dbReference type="Pfam" id="PF12698"/>
    </source>
</evidence>
<sequence length="408" mass="46328">MSNVIDLSLFHLKQKMKQPRWWFAAVILPIVMMFLLGAGFAGFFEDGVWLDPFEVVLVNEDEHTIMQITEQQLLEDEALARLVTITLAETEEEGYALMEERQAAALVLVPEGMIQTLEAGGNKELHLVLDPSQPFEGQLVKTIMEHSMKSVSGGQSAVYAVWNYYEKIGLTREQREEKIMPVMQEITFRAYRIRNQLLEPLVLEDMRGFSPIQYYGTAMLVLFLLFLAISESREWLRERSAGITQRILMSGIPIHHYLGIQFLRVFFIAILQSSLLSALLWFLLETEPSMLLWYVLLFVGFLFLLSSASLLLGVVIQQEETYQTSLTGLLLISALVGGGLIPLHYLPDFIKPLSWITPHYWMLTASFHMQLGMVAQVLQITAGFFLAGIGMIVLANGIFRKNQEVNTS</sequence>
<dbReference type="Proteomes" id="UP000199230">
    <property type="component" value="Unassembled WGS sequence"/>
</dbReference>
<name>A0A1H3Q1H8_9FIRM</name>
<feature type="domain" description="ABC-2 type transporter transmembrane" evidence="6">
    <location>
        <begin position="20"/>
        <end position="394"/>
    </location>
</feature>
<dbReference type="GO" id="GO:0140359">
    <property type="term" value="F:ABC-type transporter activity"/>
    <property type="evidence" value="ECO:0007669"/>
    <property type="project" value="InterPro"/>
</dbReference>
<dbReference type="InterPro" id="IPR052902">
    <property type="entry name" value="ABC-2_transporter"/>
</dbReference>
<evidence type="ECO:0000256" key="2">
    <source>
        <dbReference type="ARBA" id="ARBA00022692"/>
    </source>
</evidence>
<keyword evidence="8" id="KW-1185">Reference proteome</keyword>
<feature type="transmembrane region" description="Helical" evidence="5">
    <location>
        <begin position="290"/>
        <end position="316"/>
    </location>
</feature>
<dbReference type="OrthoDB" id="1952952at2"/>
<dbReference type="RefSeq" id="WP_093314451.1">
    <property type="nucleotide sequence ID" value="NZ_FNPV01000008.1"/>
</dbReference>
<dbReference type="STRING" id="159292.SAMN05192546_1084"/>
<protein>
    <submittedName>
        <fullName evidence="7">ABC-type multidrug transport system, permease component</fullName>
    </submittedName>
</protein>
<feature type="transmembrane region" description="Helical" evidence="5">
    <location>
        <begin position="367"/>
        <end position="394"/>
    </location>
</feature>
<dbReference type="AlphaFoldDB" id="A0A1H3Q1H8"/>
<dbReference type="Pfam" id="PF12698">
    <property type="entry name" value="ABC2_membrane_3"/>
    <property type="match status" value="1"/>
</dbReference>
<evidence type="ECO:0000256" key="1">
    <source>
        <dbReference type="ARBA" id="ARBA00004141"/>
    </source>
</evidence>